<dbReference type="RefSeq" id="WP_248101302.1">
    <property type="nucleotide sequence ID" value="NZ_CP096120.1"/>
</dbReference>
<evidence type="ECO:0000313" key="2">
    <source>
        <dbReference type="Proteomes" id="UP000831422"/>
    </source>
</evidence>
<gene>
    <name evidence="1" type="ORF">MZO21_01395</name>
</gene>
<keyword evidence="2" id="KW-1185">Reference proteome</keyword>
<evidence type="ECO:0000313" key="1">
    <source>
        <dbReference type="EMBL" id="UPO23527.1"/>
    </source>
</evidence>
<dbReference type="EMBL" id="CP096120">
    <property type="protein sequence ID" value="UPO23527.1"/>
    <property type="molecule type" value="Genomic_DNA"/>
</dbReference>
<organism evidence="1 2">
    <name type="scientific">Acinetobacter portensis</name>
    <dbReference type="NCBI Taxonomy" id="1839785"/>
    <lineage>
        <taxon>Bacteria</taxon>
        <taxon>Pseudomonadati</taxon>
        <taxon>Pseudomonadota</taxon>
        <taxon>Gammaproteobacteria</taxon>
        <taxon>Moraxellales</taxon>
        <taxon>Moraxellaceae</taxon>
        <taxon>Acinetobacter</taxon>
    </lineage>
</organism>
<dbReference type="InterPro" id="IPR025935">
    <property type="entry name" value="AbiH"/>
</dbReference>
<dbReference type="Proteomes" id="UP000831422">
    <property type="component" value="Chromosome"/>
</dbReference>
<accession>A0ABY4JVR5</accession>
<protein>
    <submittedName>
        <fullName evidence="1">Bacteriophage abortive infection AbiH family protein</fullName>
    </submittedName>
</protein>
<sequence>MNILIIGNGFDLSHYLPTKYEHFMLVMQAIEKKDITKPVSNAYYYPSNNLLNGMIKAYMVYKVFDNQSYQMNFDALFSKFTKSQDKIFIVNTKQHYDTSKIFLEFNQIFDIQSKLKKNSWYEYFKNHIKEIDTWIDFETKIEDLLVVLAQCITKINLAEVDHNELSGLAEVVSSKEIKVLSFFDLFNEYSGRVKINDKYVMTPTSLSINAKFCYGKSSENEFNPNEFLRIIQKQLDEFIQIFNLYLELIVDKLEPNTQFKIESKDWVQPDHIFSFNYTNTFRKLYESKVKAEFLHGRFGEEQNIVLGVSDLEDESLRKLKAYGFTKYHQKLFKDTRLPS</sequence>
<reference evidence="1 2" key="1">
    <citation type="submission" date="2022-04" db="EMBL/GenBank/DDBJ databases">
        <title>Occurrence of NDM-1-producing Shewanella putrefaciens and Acinetobacter portensis in a dairy farm from China.</title>
        <authorList>
            <person name="Li R."/>
            <person name="Zhang L."/>
        </authorList>
    </citation>
    <scope>NUCLEOTIDE SEQUENCE [LARGE SCALE GENOMIC DNA]</scope>
    <source>
        <strain evidence="1 2">JNE5</strain>
    </source>
</reference>
<proteinExistence type="predicted"/>
<name>A0ABY4JVR5_9GAMM</name>
<dbReference type="Pfam" id="PF14253">
    <property type="entry name" value="AbiH"/>
    <property type="match status" value="1"/>
</dbReference>